<organism evidence="2 3">
    <name type="scientific">Microbacterium sediminicola</name>
    <dbReference type="NCBI Taxonomy" id="415210"/>
    <lineage>
        <taxon>Bacteria</taxon>
        <taxon>Bacillati</taxon>
        <taxon>Actinomycetota</taxon>
        <taxon>Actinomycetes</taxon>
        <taxon>Micrococcales</taxon>
        <taxon>Microbacteriaceae</taxon>
        <taxon>Microbacterium</taxon>
    </lineage>
</organism>
<dbReference type="InterPro" id="IPR037401">
    <property type="entry name" value="SnoaL-like"/>
</dbReference>
<gene>
    <name evidence="2" type="ORF">GCM10009808_11400</name>
</gene>
<dbReference type="EMBL" id="BAAAPL010000001">
    <property type="protein sequence ID" value="GAA1695875.1"/>
    <property type="molecule type" value="Genomic_DNA"/>
</dbReference>
<evidence type="ECO:0000313" key="2">
    <source>
        <dbReference type="EMBL" id="GAA1695875.1"/>
    </source>
</evidence>
<dbReference type="Gene3D" id="3.10.450.50">
    <property type="match status" value="1"/>
</dbReference>
<dbReference type="InterPro" id="IPR032710">
    <property type="entry name" value="NTF2-like_dom_sf"/>
</dbReference>
<evidence type="ECO:0000313" key="3">
    <source>
        <dbReference type="Proteomes" id="UP001501690"/>
    </source>
</evidence>
<dbReference type="Proteomes" id="UP001501690">
    <property type="component" value="Unassembled WGS sequence"/>
</dbReference>
<sequence length="134" mass="14190">MSTREQNLAVLTGYFDAMAAGGPPAAMPFYHPDVTLEVPGTHPASGTYRGHEGVAAFGATMAALTDRSFRLAPIDLLASDDHVVTIATASATVNGAELSWQRVIVSQVADDMLVHLRFYESDQAAVDELLGGTR</sequence>
<name>A0ABP4TY46_9MICO</name>
<keyword evidence="3" id="KW-1185">Reference proteome</keyword>
<dbReference type="Pfam" id="PF12680">
    <property type="entry name" value="SnoaL_2"/>
    <property type="match status" value="1"/>
</dbReference>
<reference evidence="3" key="1">
    <citation type="journal article" date="2019" name="Int. J. Syst. Evol. Microbiol.">
        <title>The Global Catalogue of Microorganisms (GCM) 10K type strain sequencing project: providing services to taxonomists for standard genome sequencing and annotation.</title>
        <authorList>
            <consortium name="The Broad Institute Genomics Platform"/>
            <consortium name="The Broad Institute Genome Sequencing Center for Infectious Disease"/>
            <person name="Wu L."/>
            <person name="Ma J."/>
        </authorList>
    </citation>
    <scope>NUCLEOTIDE SEQUENCE [LARGE SCALE GENOMIC DNA]</scope>
    <source>
        <strain evidence="3">JCM 15577</strain>
    </source>
</reference>
<evidence type="ECO:0000259" key="1">
    <source>
        <dbReference type="Pfam" id="PF12680"/>
    </source>
</evidence>
<feature type="domain" description="SnoaL-like" evidence="1">
    <location>
        <begin position="12"/>
        <end position="114"/>
    </location>
</feature>
<accession>A0ABP4TY46</accession>
<protein>
    <recommendedName>
        <fullName evidence="1">SnoaL-like domain-containing protein</fullName>
    </recommendedName>
</protein>
<comment type="caution">
    <text evidence="2">The sequence shown here is derived from an EMBL/GenBank/DDBJ whole genome shotgun (WGS) entry which is preliminary data.</text>
</comment>
<dbReference type="SUPFAM" id="SSF54427">
    <property type="entry name" value="NTF2-like"/>
    <property type="match status" value="1"/>
</dbReference>
<proteinExistence type="predicted"/>
<dbReference type="RefSeq" id="WP_344070306.1">
    <property type="nucleotide sequence ID" value="NZ_BAAAPL010000001.1"/>
</dbReference>